<name>A0A815AA76_9BILA</name>
<dbReference type="AlphaFoldDB" id="A0A815AA76"/>
<evidence type="ECO:0000256" key="1">
    <source>
        <dbReference type="SAM" id="MobiDB-lite"/>
    </source>
</evidence>
<dbReference type="Proteomes" id="UP000663864">
    <property type="component" value="Unassembled WGS sequence"/>
</dbReference>
<reference evidence="2" key="1">
    <citation type="submission" date="2021-02" db="EMBL/GenBank/DDBJ databases">
        <authorList>
            <person name="Nowell W R."/>
        </authorList>
    </citation>
    <scope>NUCLEOTIDE SEQUENCE</scope>
</reference>
<evidence type="ECO:0000313" key="3">
    <source>
        <dbReference type="EMBL" id="CAF3644272.1"/>
    </source>
</evidence>
<sequence length="72" mass="8592">MPKANSPKAERAVENQKEDEQEQRLVYNKDVQTIEVINLFVRWHQHWYRSKAVDPSPTVSIYYTPFNMTLKP</sequence>
<accession>A0A815AA76</accession>
<organism evidence="2 4">
    <name type="scientific">Rotaria sordida</name>
    <dbReference type="NCBI Taxonomy" id="392033"/>
    <lineage>
        <taxon>Eukaryota</taxon>
        <taxon>Metazoa</taxon>
        <taxon>Spiralia</taxon>
        <taxon>Gnathifera</taxon>
        <taxon>Rotifera</taxon>
        <taxon>Eurotatoria</taxon>
        <taxon>Bdelloidea</taxon>
        <taxon>Philodinida</taxon>
        <taxon>Philodinidae</taxon>
        <taxon>Rotaria</taxon>
    </lineage>
</organism>
<dbReference type="EMBL" id="CAJNOT010001835">
    <property type="protein sequence ID" value="CAF1254620.1"/>
    <property type="molecule type" value="Genomic_DNA"/>
</dbReference>
<dbReference type="Proteomes" id="UP000663836">
    <property type="component" value="Unassembled WGS sequence"/>
</dbReference>
<proteinExistence type="predicted"/>
<evidence type="ECO:0000313" key="2">
    <source>
        <dbReference type="EMBL" id="CAF1254620.1"/>
    </source>
</evidence>
<gene>
    <name evidence="3" type="ORF">JBS370_LOCUS5985</name>
    <name evidence="2" type="ORF">ZHD862_LOCUS25574</name>
</gene>
<feature type="region of interest" description="Disordered" evidence="1">
    <location>
        <begin position="1"/>
        <end position="22"/>
    </location>
</feature>
<dbReference type="EMBL" id="CAJOBD010000320">
    <property type="protein sequence ID" value="CAF3644272.1"/>
    <property type="molecule type" value="Genomic_DNA"/>
</dbReference>
<evidence type="ECO:0000313" key="4">
    <source>
        <dbReference type="Proteomes" id="UP000663864"/>
    </source>
</evidence>
<comment type="caution">
    <text evidence="2">The sequence shown here is derived from an EMBL/GenBank/DDBJ whole genome shotgun (WGS) entry which is preliminary data.</text>
</comment>
<feature type="compositionally biased region" description="Basic and acidic residues" evidence="1">
    <location>
        <begin position="8"/>
        <end position="18"/>
    </location>
</feature>
<protein>
    <submittedName>
        <fullName evidence="2">Uncharacterized protein</fullName>
    </submittedName>
</protein>